<dbReference type="CDD" id="cd17355">
    <property type="entry name" value="MFS_YcxA_like"/>
    <property type="match status" value="1"/>
</dbReference>
<evidence type="ECO:0000256" key="1">
    <source>
        <dbReference type="ARBA" id="ARBA00022692"/>
    </source>
</evidence>
<feature type="transmembrane region" description="Helical" evidence="4">
    <location>
        <begin position="319"/>
        <end position="340"/>
    </location>
</feature>
<organism evidence="6 7">
    <name type="scientific">Sphingomonas naphthae</name>
    <dbReference type="NCBI Taxonomy" id="1813468"/>
    <lineage>
        <taxon>Bacteria</taxon>
        <taxon>Pseudomonadati</taxon>
        <taxon>Pseudomonadota</taxon>
        <taxon>Alphaproteobacteria</taxon>
        <taxon>Sphingomonadales</taxon>
        <taxon>Sphingomonadaceae</taxon>
        <taxon>Sphingomonas</taxon>
    </lineage>
</organism>
<protein>
    <submittedName>
        <fullName evidence="6">MFS transporter</fullName>
    </submittedName>
</protein>
<dbReference type="InterPro" id="IPR011701">
    <property type="entry name" value="MFS"/>
</dbReference>
<keyword evidence="7" id="KW-1185">Reference proteome</keyword>
<accession>A0ABY7TLF1</accession>
<dbReference type="InterPro" id="IPR036259">
    <property type="entry name" value="MFS_trans_sf"/>
</dbReference>
<dbReference type="Pfam" id="PF07690">
    <property type="entry name" value="MFS_1"/>
    <property type="match status" value="1"/>
</dbReference>
<keyword evidence="3 4" id="KW-0472">Membrane</keyword>
<evidence type="ECO:0000256" key="2">
    <source>
        <dbReference type="ARBA" id="ARBA00022989"/>
    </source>
</evidence>
<gene>
    <name evidence="6" type="ORF">PQ455_18650</name>
</gene>
<dbReference type="InterPro" id="IPR020846">
    <property type="entry name" value="MFS_dom"/>
</dbReference>
<evidence type="ECO:0000313" key="7">
    <source>
        <dbReference type="Proteomes" id="UP001220395"/>
    </source>
</evidence>
<feature type="transmembrane region" description="Helical" evidence="4">
    <location>
        <begin position="171"/>
        <end position="195"/>
    </location>
</feature>
<evidence type="ECO:0000313" key="6">
    <source>
        <dbReference type="EMBL" id="WCT73601.1"/>
    </source>
</evidence>
<evidence type="ECO:0000259" key="5">
    <source>
        <dbReference type="PROSITE" id="PS50850"/>
    </source>
</evidence>
<feature type="transmembrane region" description="Helical" evidence="4">
    <location>
        <begin position="83"/>
        <end position="104"/>
    </location>
</feature>
<sequence>MAAELSARAEWRRHYMLPIAAAFGYATSVIHIYGIGAYIEPLSAAFGWSRTQIMFGLTLSTLVQAVCSVPIGLAVDKYGPRRFALIGVLLTTGAFALLSIASGSQTQWNLLWGVLAIATLPVQATVWTSAVATRFEASRGLAFAITLCGASVAAAIFPLMGAWLIRAYGWQSAFVVQGAIWAAIVFPITLIFFAGANDRRGRIAKVAAEPVRELEGTTLAEGFKSPIYHRLFLASLLFTFTIIALVVNFVPILTDMGSDPLRAAGIASIIGITSIAGRLTTGLLLDRFRASLVGAVVFMLPAIGSLCLLFAGGQFWGQAAAAAMIGLTMGAEVDVIVYLATQHFGLRRFGGLYGGLLTALSIGTSTGPLTAAAIYDRFGNYSPFLWLTLAFMIASSLALLTLPRPRFATIRH</sequence>
<dbReference type="PANTHER" id="PTHR11360:SF290">
    <property type="entry name" value="MONOCARBOXYLATE MFS PERMEASE"/>
    <property type="match status" value="1"/>
</dbReference>
<feature type="transmembrane region" description="Helical" evidence="4">
    <location>
        <begin position="381"/>
        <end position="402"/>
    </location>
</feature>
<dbReference type="PROSITE" id="PS50850">
    <property type="entry name" value="MFS"/>
    <property type="match status" value="1"/>
</dbReference>
<feature type="transmembrane region" description="Helical" evidence="4">
    <location>
        <begin position="51"/>
        <end position="71"/>
    </location>
</feature>
<feature type="transmembrane region" description="Helical" evidence="4">
    <location>
        <begin position="265"/>
        <end position="285"/>
    </location>
</feature>
<keyword evidence="1 4" id="KW-0812">Transmembrane</keyword>
<dbReference type="Proteomes" id="UP001220395">
    <property type="component" value="Chromosome"/>
</dbReference>
<dbReference type="PANTHER" id="PTHR11360">
    <property type="entry name" value="MONOCARBOXYLATE TRANSPORTER"/>
    <property type="match status" value="1"/>
</dbReference>
<proteinExistence type="predicted"/>
<feature type="transmembrane region" description="Helical" evidence="4">
    <location>
        <begin position="352"/>
        <end position="375"/>
    </location>
</feature>
<keyword evidence="2 4" id="KW-1133">Transmembrane helix</keyword>
<feature type="transmembrane region" description="Helical" evidence="4">
    <location>
        <begin position="110"/>
        <end position="129"/>
    </location>
</feature>
<feature type="domain" description="Major facilitator superfamily (MFS) profile" evidence="5">
    <location>
        <begin position="17"/>
        <end position="406"/>
    </location>
</feature>
<dbReference type="SUPFAM" id="SSF103473">
    <property type="entry name" value="MFS general substrate transporter"/>
    <property type="match status" value="1"/>
</dbReference>
<evidence type="ECO:0000256" key="3">
    <source>
        <dbReference type="ARBA" id="ARBA00023136"/>
    </source>
</evidence>
<reference evidence="6 7" key="1">
    <citation type="submission" date="2023-02" db="EMBL/GenBank/DDBJ databases">
        <title>Genome sequence of Sphingomonas naphthae.</title>
        <authorList>
            <person name="Kim S."/>
            <person name="Heo J."/>
            <person name="Kwon S.-W."/>
        </authorList>
    </citation>
    <scope>NUCLEOTIDE SEQUENCE [LARGE SCALE GENOMIC DNA]</scope>
    <source>
        <strain evidence="6 7">KACC 18716</strain>
    </source>
</reference>
<dbReference type="InterPro" id="IPR050327">
    <property type="entry name" value="Proton-linked_MCT"/>
</dbReference>
<name>A0ABY7TLF1_9SPHN</name>
<feature type="transmembrane region" description="Helical" evidence="4">
    <location>
        <begin position="15"/>
        <end position="39"/>
    </location>
</feature>
<dbReference type="RefSeq" id="WP_273687959.1">
    <property type="nucleotide sequence ID" value="NZ_CP117411.1"/>
</dbReference>
<feature type="transmembrane region" description="Helical" evidence="4">
    <location>
        <begin position="292"/>
        <end position="313"/>
    </location>
</feature>
<evidence type="ECO:0000256" key="4">
    <source>
        <dbReference type="SAM" id="Phobius"/>
    </source>
</evidence>
<dbReference type="EMBL" id="CP117411">
    <property type="protein sequence ID" value="WCT73601.1"/>
    <property type="molecule type" value="Genomic_DNA"/>
</dbReference>
<dbReference type="Gene3D" id="1.20.1250.20">
    <property type="entry name" value="MFS general substrate transporter like domains"/>
    <property type="match status" value="2"/>
</dbReference>
<feature type="transmembrane region" description="Helical" evidence="4">
    <location>
        <begin position="231"/>
        <end position="253"/>
    </location>
</feature>
<feature type="transmembrane region" description="Helical" evidence="4">
    <location>
        <begin position="141"/>
        <end position="165"/>
    </location>
</feature>